<reference evidence="1" key="2">
    <citation type="submission" date="2015-06" db="UniProtKB">
        <authorList>
            <consortium name="EnsemblMetazoa"/>
        </authorList>
    </citation>
    <scope>IDENTIFICATION</scope>
</reference>
<dbReference type="EnsemblMetazoa" id="tetur25g00590.1">
    <property type="protein sequence ID" value="tetur25g00590.1"/>
    <property type="gene ID" value="tetur25g00590"/>
</dbReference>
<dbReference type="AlphaFoldDB" id="T1KWZ7"/>
<name>T1KWZ7_TETUR</name>
<dbReference type="Proteomes" id="UP000015104">
    <property type="component" value="Unassembled WGS sequence"/>
</dbReference>
<evidence type="ECO:0000313" key="2">
    <source>
        <dbReference type="Proteomes" id="UP000015104"/>
    </source>
</evidence>
<protein>
    <submittedName>
        <fullName evidence="1">Uncharacterized protein</fullName>
    </submittedName>
</protein>
<proteinExistence type="predicted"/>
<dbReference type="HOGENOM" id="CLU_044404_0_0_1"/>
<sequence length="523" mass="60755">MLSRINKSHFEKLQLLLQLIVKVVPNNMVSTLIKSLISGSNEKEIVLLICVIGASVQIINVLNRYFSYEYLIQAHVGVPQSTLLPDVAVCFDITDMINYTRLFSTYPSVLSELGYKPETVITEQLIETVRNEPNFLVFLFEHLKINQLWDQMINKSTVYSKAVFHQVTDDSVVLRSCSSRDFFSEQTYCYAFTCSMPGKGVNSSLPVTTETSDLYKKLTKQEVFTLFVYQSFFTTIGYYYMSLMPRNQLPRGEKMQWQSQEAYSVPRKHTFFFYTITTNFLRSPFPTNCIDYKDKGYLSNSEMKDKCQINLGLQRIGTPLVSNILDYPIDSHFGYENFENHKDNETFINIVSEIVDYCERITLQPDCVEEINILTSRTPLPIFGDYTEITVEQISDPVYVITYVPKMTPLDVIISIGSVLGTWLGFSIAYSIPQLTTILGIKCFKLLPLRRQDHLQPTLLNQQIYHHKATPMTKISPESRLKSGSNDRSRRKMIHKNEPFYVYYNQQAWPLLYDIRTRPWWYR</sequence>
<accession>T1KWZ7</accession>
<evidence type="ECO:0000313" key="1">
    <source>
        <dbReference type="EnsemblMetazoa" id="tetur25g00590.1"/>
    </source>
</evidence>
<organism evidence="1 2">
    <name type="scientific">Tetranychus urticae</name>
    <name type="common">Two-spotted spider mite</name>
    <dbReference type="NCBI Taxonomy" id="32264"/>
    <lineage>
        <taxon>Eukaryota</taxon>
        <taxon>Metazoa</taxon>
        <taxon>Ecdysozoa</taxon>
        <taxon>Arthropoda</taxon>
        <taxon>Chelicerata</taxon>
        <taxon>Arachnida</taxon>
        <taxon>Acari</taxon>
        <taxon>Acariformes</taxon>
        <taxon>Trombidiformes</taxon>
        <taxon>Prostigmata</taxon>
        <taxon>Eleutherengona</taxon>
        <taxon>Raphignathae</taxon>
        <taxon>Tetranychoidea</taxon>
        <taxon>Tetranychidae</taxon>
        <taxon>Tetranychus</taxon>
    </lineage>
</organism>
<dbReference type="EMBL" id="CAEY01000675">
    <property type="status" value="NOT_ANNOTATED_CDS"/>
    <property type="molecule type" value="Genomic_DNA"/>
</dbReference>
<reference evidence="2" key="1">
    <citation type="submission" date="2011-08" db="EMBL/GenBank/DDBJ databases">
        <authorList>
            <person name="Rombauts S."/>
        </authorList>
    </citation>
    <scope>NUCLEOTIDE SEQUENCE</scope>
    <source>
        <strain evidence="2">London</strain>
    </source>
</reference>
<keyword evidence="2" id="KW-1185">Reference proteome</keyword>